<dbReference type="VEuPathDB" id="PiroplasmaDB:TA11810"/>
<protein>
    <submittedName>
        <fullName evidence="2">Uncharacterized protein</fullName>
    </submittedName>
</protein>
<evidence type="ECO:0000313" key="2">
    <source>
        <dbReference type="EMBL" id="SVP92159.1"/>
    </source>
</evidence>
<gene>
    <name evidence="1" type="ORF">TAT_000198300</name>
    <name evidence="2" type="ORF">TAV_000198600</name>
</gene>
<reference evidence="2" key="1">
    <citation type="submission" date="2018-07" db="EMBL/GenBank/DDBJ databases">
        <authorList>
            <person name="Quirk P.G."/>
            <person name="Krulwich T.A."/>
        </authorList>
    </citation>
    <scope>NUCLEOTIDE SEQUENCE</scope>
    <source>
        <strain evidence="2">Anand</strain>
    </source>
</reference>
<sequence length="455" mass="52624">MASNVPSEDLKFSSYDHVSDDVEYQSQDEVEEIVQDDSDYQSQDDIEDQLKDLEYKSQDDVEELVQDDAEYKSQDEFVNEVPNVPETVDIDNIPTSDNDVESGLPNIVYSRSSSDFTELEDKVVIEEGEELLKECPACYKPYGKFIANLSGSNCLLYLFAISWMPFVARFSFKTSYVNFIESTPTLRSTVANKLLYFAVFFSGLMLIISDLIDIVFSYVEHNRRVITEKLKQTLNNSQLELAEKSDLLGLELSVWKTKNHIIAQNRPSSLRKWLFCTTFLEKFLHVIYNFRWVLSGYIFVIIFFITSFLSMIVSKSVNDSNFYLYLMHMINGISIPFFLIFGIKVLRTFLSVEAKRISHNNNKKFNDPLVMTRKGKTLISHPIFVFLTDKCPCNYAVKKGSTFPKDYRYSLRYHAIISCSYKLAFFSVAMAYFVYIAFVTVYSLSTKINLRTSYL</sequence>
<evidence type="ECO:0000313" key="1">
    <source>
        <dbReference type="EMBL" id="SVP91887.1"/>
    </source>
</evidence>
<organism evidence="2">
    <name type="scientific">Theileria annulata</name>
    <dbReference type="NCBI Taxonomy" id="5874"/>
    <lineage>
        <taxon>Eukaryota</taxon>
        <taxon>Sar</taxon>
        <taxon>Alveolata</taxon>
        <taxon>Apicomplexa</taxon>
        <taxon>Aconoidasida</taxon>
        <taxon>Piroplasmida</taxon>
        <taxon>Theileriidae</taxon>
        <taxon>Theileria</taxon>
    </lineage>
</organism>
<dbReference type="AlphaFoldDB" id="A0A3B0N3D8"/>
<accession>A0A3B0N3D8</accession>
<proteinExistence type="predicted"/>
<dbReference type="EMBL" id="UIVT01000002">
    <property type="protein sequence ID" value="SVP91887.1"/>
    <property type="molecule type" value="Genomic_DNA"/>
</dbReference>
<dbReference type="EMBL" id="UIVS01000002">
    <property type="protein sequence ID" value="SVP92159.1"/>
    <property type="molecule type" value="Genomic_DNA"/>
</dbReference>
<name>A0A3B0N3D8_THEAN</name>